<organism evidence="1 2">
    <name type="scientific">Thermoflavifilum aggregans</name>
    <dbReference type="NCBI Taxonomy" id="454188"/>
    <lineage>
        <taxon>Bacteria</taxon>
        <taxon>Pseudomonadati</taxon>
        <taxon>Bacteroidota</taxon>
        <taxon>Chitinophagia</taxon>
        <taxon>Chitinophagales</taxon>
        <taxon>Chitinophagaceae</taxon>
        <taxon>Thermoflavifilum</taxon>
    </lineage>
</organism>
<reference evidence="1 2" key="1">
    <citation type="submission" date="2017-11" db="EMBL/GenBank/DDBJ databases">
        <title>Genomic Encyclopedia of Archaeal and Bacterial Type Strains, Phase II (KMG-II): From Individual Species to Whole Genera.</title>
        <authorList>
            <person name="Goeker M."/>
        </authorList>
    </citation>
    <scope>NUCLEOTIDE SEQUENCE [LARGE SCALE GENOMIC DNA]</scope>
    <source>
        <strain evidence="1 2">DSM 27268</strain>
    </source>
</reference>
<proteinExistence type="predicted"/>
<accession>A0A2M9CX45</accession>
<protein>
    <submittedName>
        <fullName evidence="1">Uncharacterized protein</fullName>
    </submittedName>
</protein>
<name>A0A2M9CX45_9BACT</name>
<dbReference type="EMBL" id="PGFG01000001">
    <property type="protein sequence ID" value="PJJ76460.1"/>
    <property type="molecule type" value="Genomic_DNA"/>
</dbReference>
<evidence type="ECO:0000313" key="1">
    <source>
        <dbReference type="EMBL" id="PJJ76460.1"/>
    </source>
</evidence>
<gene>
    <name evidence="1" type="ORF">BXY57_2080</name>
</gene>
<keyword evidence="2" id="KW-1185">Reference proteome</keyword>
<dbReference type="AlphaFoldDB" id="A0A2M9CX45"/>
<comment type="caution">
    <text evidence="1">The sequence shown here is derived from an EMBL/GenBank/DDBJ whole genome shotgun (WGS) entry which is preliminary data.</text>
</comment>
<evidence type="ECO:0000313" key="2">
    <source>
        <dbReference type="Proteomes" id="UP000230000"/>
    </source>
</evidence>
<dbReference type="Proteomes" id="UP000230000">
    <property type="component" value="Unassembled WGS sequence"/>
</dbReference>
<sequence>MDSVLRSIIEIMNRLCIYPKDIQVITGRSGRYGRNLIKKIKDHFKKQQHQVVTVDEFCQYIGLQPETVAKQLR</sequence>